<evidence type="ECO:0000256" key="1">
    <source>
        <dbReference type="ARBA" id="ARBA00038501"/>
    </source>
</evidence>
<evidence type="ECO:0000256" key="3">
    <source>
        <dbReference type="ARBA" id="ARBA00042000"/>
    </source>
</evidence>
<dbReference type="CDD" id="cd05271">
    <property type="entry name" value="NDUFA9_like_SDR_a"/>
    <property type="match status" value="1"/>
</dbReference>
<evidence type="ECO:0000256" key="6">
    <source>
        <dbReference type="SAM" id="Phobius"/>
    </source>
</evidence>
<dbReference type="OrthoDB" id="275457at2759"/>
<feature type="transmembrane region" description="Helical" evidence="6">
    <location>
        <begin position="21"/>
        <end position="41"/>
    </location>
</feature>
<dbReference type="GO" id="GO:0005739">
    <property type="term" value="C:mitochondrion"/>
    <property type="evidence" value="ECO:0007669"/>
    <property type="project" value="TreeGrafter"/>
</dbReference>
<dbReference type="Pfam" id="PF01370">
    <property type="entry name" value="Epimerase"/>
    <property type="match status" value="1"/>
</dbReference>
<dbReference type="Proteomes" id="UP000504618">
    <property type="component" value="Unplaced"/>
</dbReference>
<comment type="similarity">
    <text evidence="1">Belongs to the complex I NDUFA9 subunit family.</text>
</comment>
<evidence type="ECO:0000256" key="5">
    <source>
        <dbReference type="ARBA" id="ARBA00046455"/>
    </source>
</evidence>
<name>A0A6J1QB08_9HYME</name>
<dbReference type="SUPFAM" id="SSF51735">
    <property type="entry name" value="NAD(P)-binding Rossmann-fold domains"/>
    <property type="match status" value="1"/>
</dbReference>
<dbReference type="Gene3D" id="3.40.50.720">
    <property type="entry name" value="NAD(P)-binding Rossmann-like Domain"/>
    <property type="match status" value="1"/>
</dbReference>
<dbReference type="RefSeq" id="XP_024878531.1">
    <property type="nucleotide sequence ID" value="XM_025022763.1"/>
</dbReference>
<dbReference type="AlphaFoldDB" id="A0A6J1QB08"/>
<keyword evidence="6" id="KW-0472">Membrane</keyword>
<comment type="subunit">
    <text evidence="5">Complex I is composed of 45 different subunits. This a component of the hydrophobic protein fraction. Interacts with BLOC1S1. Interacts with SLC2A4. Interacts with CLOCK. Interacts with RAB5IF.</text>
</comment>
<dbReference type="GeneID" id="112458926"/>
<accession>A0A6J1QB08</accession>
<dbReference type="GO" id="GO:0044877">
    <property type="term" value="F:protein-containing complex binding"/>
    <property type="evidence" value="ECO:0007669"/>
    <property type="project" value="TreeGrafter"/>
</dbReference>
<keyword evidence="6" id="KW-1133">Transmembrane helix</keyword>
<dbReference type="InterPro" id="IPR001509">
    <property type="entry name" value="Epimerase_deHydtase"/>
</dbReference>
<dbReference type="InterPro" id="IPR036291">
    <property type="entry name" value="NAD(P)-bd_dom_sf"/>
</dbReference>
<dbReference type="InterPro" id="IPR051207">
    <property type="entry name" value="ComplexI_NDUFA9_subunit"/>
</dbReference>
<dbReference type="PANTHER" id="PTHR12126">
    <property type="entry name" value="NADH-UBIQUINONE OXIDOREDUCTASE 39 KDA SUBUNIT-RELATED"/>
    <property type="match status" value="1"/>
</dbReference>
<evidence type="ECO:0000259" key="7">
    <source>
        <dbReference type="Pfam" id="PF01370"/>
    </source>
</evidence>
<feature type="domain" description="NAD-dependent epimerase/dehydratase" evidence="7">
    <location>
        <begin position="126"/>
        <end position="341"/>
    </location>
</feature>
<dbReference type="PANTHER" id="PTHR12126:SF11">
    <property type="entry name" value="NADH DEHYDROGENASE [UBIQUINONE] 1 ALPHA SUBCOMPLEX SUBUNIT 9, MITOCHONDRIAL"/>
    <property type="match status" value="1"/>
</dbReference>
<keyword evidence="8" id="KW-1185">Reference proteome</keyword>
<evidence type="ECO:0000256" key="2">
    <source>
        <dbReference type="ARBA" id="ARBA00040720"/>
    </source>
</evidence>
<proteinExistence type="inferred from homology"/>
<evidence type="ECO:0000313" key="8">
    <source>
        <dbReference type="Proteomes" id="UP000504618"/>
    </source>
</evidence>
<reference evidence="9" key="1">
    <citation type="submission" date="2025-08" db="UniProtKB">
        <authorList>
            <consortium name="RefSeq"/>
        </authorList>
    </citation>
    <scope>IDENTIFICATION</scope>
    <source>
        <tissue evidence="9">Whole body</tissue>
    </source>
</reference>
<evidence type="ECO:0000313" key="9">
    <source>
        <dbReference type="RefSeq" id="XP_024878531.1"/>
    </source>
</evidence>
<keyword evidence="6" id="KW-0812">Transmembrane</keyword>
<sequence length="468" mass="53680">MSSKTNNANSRIRLMSTGRIFAKYIVSPLTPKILMVVYLYITQNILSKERIPHSTYGWPRKMAALIPRYTLQAARRQTTCIGAVAVQTLQTNHYSSQPRVIKDPTTASLKRGTGGRSSFNGMVCTLFGATGFVGRYVCNRLGKIGTQLVIPYRGDMYDCMRLKLCGDLGQVLFHPFHLRDDESIRKCIKYSNVVINLIGRDWETRNFTFHEVHVEGARRLARLCKEANVEHFIHVSALNVGEESVAHILKDGSQILRTKLEGEHAVLEEFPEATIIRPADIWGQEDRFTRVYSSILRHHFRTVPLWEKGEKTEKQPVAVYDVAGGITAIAKDPVNTAGKTYQFVGPKRYKLSELLDWFHRIRIRDPVEYGYKRMDLKYAPLFKIKVTLNELLTPAYPLQAVHWESLERETISDKIFNELPTLEDLGIELTTMESRMHWELKPYRKDVQYMESVGEFDPIPDPPTVPIH</sequence>
<organism evidence="8 9">
    <name type="scientific">Temnothorax curvispinosus</name>
    <dbReference type="NCBI Taxonomy" id="300111"/>
    <lineage>
        <taxon>Eukaryota</taxon>
        <taxon>Metazoa</taxon>
        <taxon>Ecdysozoa</taxon>
        <taxon>Arthropoda</taxon>
        <taxon>Hexapoda</taxon>
        <taxon>Insecta</taxon>
        <taxon>Pterygota</taxon>
        <taxon>Neoptera</taxon>
        <taxon>Endopterygota</taxon>
        <taxon>Hymenoptera</taxon>
        <taxon>Apocrita</taxon>
        <taxon>Aculeata</taxon>
        <taxon>Formicoidea</taxon>
        <taxon>Formicidae</taxon>
        <taxon>Myrmicinae</taxon>
        <taxon>Temnothorax</taxon>
    </lineage>
</organism>
<protein>
    <recommendedName>
        <fullName evidence="2">NADH dehydrogenase [ubiquinone] 1 alpha subcomplex subunit 9, mitochondrial</fullName>
    </recommendedName>
    <alternativeName>
        <fullName evidence="4">Complex I-39kD</fullName>
    </alternativeName>
    <alternativeName>
        <fullName evidence="3">NADH-ubiquinone oxidoreductase 39 kDa subunit</fullName>
    </alternativeName>
</protein>
<evidence type="ECO:0000256" key="4">
    <source>
        <dbReference type="ARBA" id="ARBA00043145"/>
    </source>
</evidence>
<gene>
    <name evidence="9" type="primary">LOC112458926</name>
</gene>
<dbReference type="CTD" id="40272"/>